<dbReference type="PANTHER" id="PTHR33619">
    <property type="entry name" value="POLYSACCHARIDE EXPORT PROTEIN GFCE-RELATED"/>
    <property type="match status" value="1"/>
</dbReference>
<feature type="signal peptide" evidence="2">
    <location>
        <begin position="1"/>
        <end position="21"/>
    </location>
</feature>
<dbReference type="Pfam" id="PF00395">
    <property type="entry name" value="SLH"/>
    <property type="match status" value="1"/>
</dbReference>
<comment type="caution">
    <text evidence="4">The sequence shown here is derived from an EMBL/GenBank/DDBJ whole genome shotgun (WGS) entry which is preliminary data.</text>
</comment>
<feature type="region of interest" description="Disordered" evidence="1">
    <location>
        <begin position="38"/>
        <end position="66"/>
    </location>
</feature>
<dbReference type="InterPro" id="IPR019554">
    <property type="entry name" value="Soluble_ligand-bd"/>
</dbReference>
<dbReference type="AlphaFoldDB" id="A0A951QFX2"/>
<reference evidence="4" key="2">
    <citation type="journal article" date="2022" name="Microbiol. Resour. Announc.">
        <title>Metagenome Sequencing to Explore Phylogenomics of Terrestrial Cyanobacteria.</title>
        <authorList>
            <person name="Ward R.D."/>
            <person name="Stajich J.E."/>
            <person name="Johansen J.R."/>
            <person name="Huntemann M."/>
            <person name="Clum A."/>
            <person name="Foster B."/>
            <person name="Foster B."/>
            <person name="Roux S."/>
            <person name="Palaniappan K."/>
            <person name="Varghese N."/>
            <person name="Mukherjee S."/>
            <person name="Reddy T.B.K."/>
            <person name="Daum C."/>
            <person name="Copeland A."/>
            <person name="Chen I.A."/>
            <person name="Ivanova N.N."/>
            <person name="Kyrpides N.C."/>
            <person name="Shapiro N."/>
            <person name="Eloe-Fadrosh E.A."/>
            <person name="Pietrasiak N."/>
        </authorList>
    </citation>
    <scope>NUCLEOTIDE SEQUENCE</scope>
    <source>
        <strain evidence="4">UHER 2000/2452</strain>
    </source>
</reference>
<name>A0A951QFX2_9CYAN</name>
<accession>A0A951QFX2</accession>
<dbReference type="Gene3D" id="3.10.560.10">
    <property type="entry name" value="Outer membrane lipoprotein wza domain like"/>
    <property type="match status" value="2"/>
</dbReference>
<evidence type="ECO:0000256" key="1">
    <source>
        <dbReference type="SAM" id="MobiDB-lite"/>
    </source>
</evidence>
<gene>
    <name evidence="4" type="ORF">KME15_25940</name>
</gene>
<evidence type="ECO:0000256" key="2">
    <source>
        <dbReference type="SAM" id="SignalP"/>
    </source>
</evidence>
<dbReference type="InterPro" id="IPR049712">
    <property type="entry name" value="Poly_export"/>
</dbReference>
<dbReference type="InterPro" id="IPR001119">
    <property type="entry name" value="SLH_dom"/>
</dbReference>
<feature type="domain" description="SLH" evidence="3">
    <location>
        <begin position="195"/>
        <end position="258"/>
    </location>
</feature>
<dbReference type="GO" id="GO:0015159">
    <property type="term" value="F:polysaccharide transmembrane transporter activity"/>
    <property type="evidence" value="ECO:0007669"/>
    <property type="project" value="InterPro"/>
</dbReference>
<sequence length="623" mass="64142">MHYTLLILAMQTSSIRTSAIALCALAGLTACEQNNLISQPNSLPDLDSETSTSAKEEAARDGAASALAATQLATQGNRPETLKPESTRIKTSLGSVPTLNSRRYLPLPRTQAVLPRLNLAPAIVPQSTWKPPASLGMVTQMPTLPTASATRQPGLMAATPSQLGATNPALASLGNGASPAATASLASPQPVGSQPVVADIADVQDHWSQPIVAALLNANIVQGFADGTFRPDAPITQDQFVGMVQRAFPDEAISSDAVRLRPGMTRAEAAKVVYQALAEQGRVAPLATLVASQSQPLESGQVTAGQVTNGEQSAGQSNPSIATSTAQPDQTAVAAFPSPSPQPVGNVPMSDAPASDVPASDAPVAATNEGGTSLRSEIAQPMLQAAVLAAEAMQPNLADANASVSADSNRSSPGVSVAVMGEVSRPGGYSLVGTDNKPTLIQAIQMAGGVTATANIRQIQVRRAGAILTVDLWQVLQTGDLDQDLALQSGDTIAIPRAADLAVEGSALSSEALDRIQVSVVGEVNKPGVLELPPNALANQAIMASGGFNRQAQKADLIRLNANGTIVRRAIAIDVAQGANDVTNPRLQNNDVILVQRSSNIAIADQWTALNPLMKILPTSTAF</sequence>
<evidence type="ECO:0000313" key="4">
    <source>
        <dbReference type="EMBL" id="MBW4662110.1"/>
    </source>
</evidence>
<feature type="region of interest" description="Disordered" evidence="1">
    <location>
        <begin position="297"/>
        <end position="369"/>
    </location>
</feature>
<protein>
    <submittedName>
        <fullName evidence="4">SLBB domain-containing protein</fullName>
    </submittedName>
</protein>
<dbReference type="InterPro" id="IPR054765">
    <property type="entry name" value="SLBB_dom"/>
</dbReference>
<dbReference type="Pfam" id="PF10531">
    <property type="entry name" value="SLBB"/>
    <property type="match status" value="1"/>
</dbReference>
<reference evidence="4" key="1">
    <citation type="submission" date="2021-05" db="EMBL/GenBank/DDBJ databases">
        <authorList>
            <person name="Pietrasiak N."/>
            <person name="Ward R."/>
            <person name="Stajich J.E."/>
            <person name="Kurbessoian T."/>
        </authorList>
    </citation>
    <scope>NUCLEOTIDE SEQUENCE</scope>
    <source>
        <strain evidence="4">UHER 2000/2452</strain>
    </source>
</reference>
<dbReference type="PANTHER" id="PTHR33619:SF3">
    <property type="entry name" value="POLYSACCHARIDE EXPORT PROTEIN GFCE-RELATED"/>
    <property type="match status" value="1"/>
</dbReference>
<evidence type="ECO:0000259" key="3">
    <source>
        <dbReference type="PROSITE" id="PS51272"/>
    </source>
</evidence>
<organism evidence="4 5">
    <name type="scientific">Drouetiella hepatica Uher 2000/2452</name>
    <dbReference type="NCBI Taxonomy" id="904376"/>
    <lineage>
        <taxon>Bacteria</taxon>
        <taxon>Bacillati</taxon>
        <taxon>Cyanobacteriota</taxon>
        <taxon>Cyanophyceae</taxon>
        <taxon>Oculatellales</taxon>
        <taxon>Oculatellaceae</taxon>
        <taxon>Drouetiella</taxon>
    </lineage>
</organism>
<dbReference type="PROSITE" id="PS51272">
    <property type="entry name" value="SLH"/>
    <property type="match status" value="1"/>
</dbReference>
<feature type="compositionally biased region" description="Low complexity" evidence="1">
    <location>
        <begin position="350"/>
        <end position="366"/>
    </location>
</feature>
<dbReference type="Proteomes" id="UP000757435">
    <property type="component" value="Unassembled WGS sequence"/>
</dbReference>
<dbReference type="EMBL" id="JAHHHD010000058">
    <property type="protein sequence ID" value="MBW4662110.1"/>
    <property type="molecule type" value="Genomic_DNA"/>
</dbReference>
<evidence type="ECO:0000313" key="5">
    <source>
        <dbReference type="Proteomes" id="UP000757435"/>
    </source>
</evidence>
<feature type="compositionally biased region" description="Polar residues" evidence="1">
    <location>
        <begin position="297"/>
        <end position="330"/>
    </location>
</feature>
<feature type="chain" id="PRO_5037613773" evidence="2">
    <location>
        <begin position="22"/>
        <end position="623"/>
    </location>
</feature>
<keyword evidence="2" id="KW-0732">Signal</keyword>
<dbReference type="Pfam" id="PF22461">
    <property type="entry name" value="SLBB_2"/>
    <property type="match status" value="1"/>
</dbReference>
<proteinExistence type="predicted"/>